<dbReference type="OrthoDB" id="7605385at2"/>
<evidence type="ECO:0000313" key="1">
    <source>
        <dbReference type="EMBL" id="THF65669.1"/>
    </source>
</evidence>
<comment type="caution">
    <text evidence="1">The sequence shown here is derived from an EMBL/GenBank/DDBJ whole genome shotgun (WGS) entry which is preliminary data.</text>
</comment>
<organism evidence="1 2">
    <name type="scientific">Pseudothauera nasutitermitis</name>
    <dbReference type="NCBI Taxonomy" id="2565930"/>
    <lineage>
        <taxon>Bacteria</taxon>
        <taxon>Pseudomonadati</taxon>
        <taxon>Pseudomonadota</taxon>
        <taxon>Betaproteobacteria</taxon>
        <taxon>Rhodocyclales</taxon>
        <taxon>Zoogloeaceae</taxon>
        <taxon>Pseudothauera</taxon>
    </lineage>
</organism>
<proteinExistence type="predicted"/>
<gene>
    <name evidence="1" type="ORF">E6C76_08895</name>
</gene>
<protein>
    <submittedName>
        <fullName evidence="1">Uncharacterized protein</fullName>
    </submittedName>
</protein>
<reference evidence="1 2" key="1">
    <citation type="submission" date="2019-04" db="EMBL/GenBank/DDBJ databases">
        <title>Azoarcus nasutitermitis sp. nov. isolated from termite nest.</title>
        <authorList>
            <person name="Lin S.-Y."/>
            <person name="Hameed A."/>
            <person name="Hsu Y.-H."/>
            <person name="Young C.-C."/>
        </authorList>
    </citation>
    <scope>NUCLEOTIDE SEQUENCE [LARGE SCALE GENOMIC DNA]</scope>
    <source>
        <strain evidence="1 2">CC-YHH838</strain>
    </source>
</reference>
<dbReference type="AlphaFoldDB" id="A0A4S4AZQ2"/>
<sequence length="156" mass="16605">MAVLAEAISVIVRKDAVAQRLPGGTAAFLHAVPNRTLCEDAHLYRIGFLSPDETADFTDLLVTLGLVFLDENGVATDLAVADQQHGATTACPWLGFGQVELADGPRRVSACWLRDAGGHPENTAAALAAEPLATPSGWRYEISLSRQFTFTPNASE</sequence>
<keyword evidence="2" id="KW-1185">Reference proteome</keyword>
<dbReference type="Proteomes" id="UP000308430">
    <property type="component" value="Unassembled WGS sequence"/>
</dbReference>
<evidence type="ECO:0000313" key="2">
    <source>
        <dbReference type="Proteomes" id="UP000308430"/>
    </source>
</evidence>
<dbReference type="RefSeq" id="WP_136347875.1">
    <property type="nucleotide sequence ID" value="NZ_SSOC01000003.1"/>
</dbReference>
<dbReference type="EMBL" id="SSOC01000003">
    <property type="protein sequence ID" value="THF65669.1"/>
    <property type="molecule type" value="Genomic_DNA"/>
</dbReference>
<accession>A0A4S4AZQ2</accession>
<name>A0A4S4AZQ2_9RHOO</name>